<evidence type="ECO:0000313" key="2">
    <source>
        <dbReference type="EMBL" id="EHK86367.1"/>
    </source>
</evidence>
<protein>
    <submittedName>
        <fullName evidence="2">Uncharacterized protein</fullName>
    </submittedName>
</protein>
<sequence>MQTAIGPIIGAVIAGLFAIVGLVVGASRERTKWTREARHIAYRDFLGAVDALAAETVFAKTNAEQDVAKTLEQILGPKVAEMTQKAIAKRSDVMILGPNNMIALADVLLSQTLQQLHPGTDSKAAERLRTTRQEFATAAQEELKLS</sequence>
<dbReference type="AlphaFoldDB" id="H0JL32"/>
<dbReference type="RefSeq" id="WP_006550281.1">
    <property type="nucleotide sequence ID" value="NZ_AHBW01000026.1"/>
</dbReference>
<dbReference type="EMBL" id="AHBW01000026">
    <property type="protein sequence ID" value="EHK86367.1"/>
    <property type="molecule type" value="Genomic_DNA"/>
</dbReference>
<comment type="caution">
    <text evidence="2">The sequence shown here is derived from an EMBL/GenBank/DDBJ whole genome shotgun (WGS) entry which is preliminary data.</text>
</comment>
<keyword evidence="1" id="KW-0472">Membrane</keyword>
<evidence type="ECO:0000256" key="1">
    <source>
        <dbReference type="SAM" id="Phobius"/>
    </source>
</evidence>
<name>H0JL32_9NOCA</name>
<keyword evidence="1" id="KW-1133">Transmembrane helix</keyword>
<organism evidence="2 3">
    <name type="scientific">Rhodococcus pyridinivorans AK37</name>
    <dbReference type="NCBI Taxonomy" id="1114960"/>
    <lineage>
        <taxon>Bacteria</taxon>
        <taxon>Bacillati</taxon>
        <taxon>Actinomycetota</taxon>
        <taxon>Actinomycetes</taxon>
        <taxon>Mycobacteriales</taxon>
        <taxon>Nocardiaceae</taxon>
        <taxon>Rhodococcus</taxon>
    </lineage>
</organism>
<evidence type="ECO:0000313" key="3">
    <source>
        <dbReference type="Proteomes" id="UP000005064"/>
    </source>
</evidence>
<proteinExistence type="predicted"/>
<dbReference type="PATRIC" id="fig|1114960.4.peg.274"/>
<accession>H0JL32</accession>
<dbReference type="Proteomes" id="UP000005064">
    <property type="component" value="Unassembled WGS sequence"/>
</dbReference>
<keyword evidence="1" id="KW-0812">Transmembrane</keyword>
<feature type="transmembrane region" description="Helical" evidence="1">
    <location>
        <begin position="6"/>
        <end position="26"/>
    </location>
</feature>
<reference evidence="2 3" key="1">
    <citation type="submission" date="2011-12" db="EMBL/GenBank/DDBJ databases">
        <authorList>
            <person name="Kriszt B."/>
            <person name="Tancsics A."/>
            <person name="Cserhati M."/>
            <person name="Toth A."/>
            <person name="Nagy I."/>
            <person name="Horvath B."/>
            <person name="Tamura T."/>
            <person name="Kukolya J."/>
            <person name="Szoboszlay S."/>
        </authorList>
    </citation>
    <scope>NUCLEOTIDE SEQUENCE [LARGE SCALE GENOMIC DNA]</scope>
    <source>
        <strain evidence="2 3">AK37</strain>
    </source>
</reference>
<gene>
    <name evidence="2" type="ORF">AK37_01427</name>
</gene>